<protein>
    <submittedName>
        <fullName evidence="1">Uncharacterized protein</fullName>
    </submittedName>
</protein>
<keyword evidence="2" id="KW-1185">Reference proteome</keyword>
<evidence type="ECO:0000313" key="2">
    <source>
        <dbReference type="Proteomes" id="UP001060215"/>
    </source>
</evidence>
<dbReference type="Proteomes" id="UP001060215">
    <property type="component" value="Chromosome 14"/>
</dbReference>
<sequence>MLGIGAARPGVDDSKVNVSAAREVSDEILASNSQSVGFEQQSQIGNGSKKNEDDGNASNNEVAKKDVDVEKNDMVATNDEDNVKSEKMNKGGFNEGLANSVVNEIECGLGNIKGNVEGLEQLACPRNEASDKIQNMKGHVCMFVRSISGPNHVRSNINLQVVLNGNQFGEIANGPIVEASNLSDYVAHS</sequence>
<name>A0ACC0FHH7_9ERIC</name>
<evidence type="ECO:0000313" key="1">
    <source>
        <dbReference type="EMBL" id="KAI7987784.1"/>
    </source>
</evidence>
<gene>
    <name evidence="1" type="ORF">LOK49_LG13G00702</name>
</gene>
<accession>A0ACC0FHH7</accession>
<proteinExistence type="predicted"/>
<dbReference type="EMBL" id="CM045771">
    <property type="protein sequence ID" value="KAI7987784.1"/>
    <property type="molecule type" value="Genomic_DNA"/>
</dbReference>
<comment type="caution">
    <text evidence="1">The sequence shown here is derived from an EMBL/GenBank/DDBJ whole genome shotgun (WGS) entry which is preliminary data.</text>
</comment>
<reference evidence="1 2" key="1">
    <citation type="journal article" date="2022" name="Plant J.">
        <title>Chromosome-level genome of Camellia lanceoleosa provides a valuable resource for understanding genome evolution and self-incompatibility.</title>
        <authorList>
            <person name="Gong W."/>
            <person name="Xiao S."/>
            <person name="Wang L."/>
            <person name="Liao Z."/>
            <person name="Chang Y."/>
            <person name="Mo W."/>
            <person name="Hu G."/>
            <person name="Li W."/>
            <person name="Zhao G."/>
            <person name="Zhu H."/>
            <person name="Hu X."/>
            <person name="Ji K."/>
            <person name="Xiang X."/>
            <person name="Song Q."/>
            <person name="Yuan D."/>
            <person name="Jin S."/>
            <person name="Zhang L."/>
        </authorList>
    </citation>
    <scope>NUCLEOTIDE SEQUENCE [LARGE SCALE GENOMIC DNA]</scope>
    <source>
        <strain evidence="1">SQ_2022a</strain>
    </source>
</reference>
<organism evidence="1 2">
    <name type="scientific">Camellia lanceoleosa</name>
    <dbReference type="NCBI Taxonomy" id="1840588"/>
    <lineage>
        <taxon>Eukaryota</taxon>
        <taxon>Viridiplantae</taxon>
        <taxon>Streptophyta</taxon>
        <taxon>Embryophyta</taxon>
        <taxon>Tracheophyta</taxon>
        <taxon>Spermatophyta</taxon>
        <taxon>Magnoliopsida</taxon>
        <taxon>eudicotyledons</taxon>
        <taxon>Gunneridae</taxon>
        <taxon>Pentapetalae</taxon>
        <taxon>asterids</taxon>
        <taxon>Ericales</taxon>
        <taxon>Theaceae</taxon>
        <taxon>Camellia</taxon>
    </lineage>
</organism>